<dbReference type="AlphaFoldDB" id="A0AA39TQA3"/>
<proteinExistence type="predicted"/>
<dbReference type="PANTHER" id="PTHR33112:SF16">
    <property type="entry name" value="HETEROKARYON INCOMPATIBILITY DOMAIN-CONTAINING PROTEIN"/>
    <property type="match status" value="1"/>
</dbReference>
<evidence type="ECO:0000313" key="3">
    <source>
        <dbReference type="Proteomes" id="UP001175001"/>
    </source>
</evidence>
<organism evidence="2 3">
    <name type="scientific">Lasiodiplodia hormozganensis</name>
    <dbReference type="NCBI Taxonomy" id="869390"/>
    <lineage>
        <taxon>Eukaryota</taxon>
        <taxon>Fungi</taxon>
        <taxon>Dikarya</taxon>
        <taxon>Ascomycota</taxon>
        <taxon>Pezizomycotina</taxon>
        <taxon>Dothideomycetes</taxon>
        <taxon>Dothideomycetes incertae sedis</taxon>
        <taxon>Botryosphaeriales</taxon>
        <taxon>Botryosphaeriaceae</taxon>
        <taxon>Lasiodiplodia</taxon>
    </lineage>
</organism>
<feature type="domain" description="Heterokaryon incompatibility" evidence="1">
    <location>
        <begin position="2"/>
        <end position="84"/>
    </location>
</feature>
<dbReference type="Proteomes" id="UP001175001">
    <property type="component" value="Unassembled WGS sequence"/>
</dbReference>
<gene>
    <name evidence="2" type="ORF">DIS24_g12420</name>
</gene>
<accession>A0AA39TQA3</accession>
<dbReference type="InterPro" id="IPR010730">
    <property type="entry name" value="HET"/>
</dbReference>
<evidence type="ECO:0000313" key="2">
    <source>
        <dbReference type="EMBL" id="KAK0609182.1"/>
    </source>
</evidence>
<comment type="caution">
    <text evidence="2">The sequence shown here is derived from an EMBL/GenBank/DDBJ whole genome shotgun (WGS) entry which is preliminary data.</text>
</comment>
<evidence type="ECO:0000259" key="1">
    <source>
        <dbReference type="Pfam" id="PF06985"/>
    </source>
</evidence>
<dbReference type="Pfam" id="PF06985">
    <property type="entry name" value="HET"/>
    <property type="match status" value="1"/>
</dbReference>
<dbReference type="PANTHER" id="PTHR33112">
    <property type="entry name" value="DOMAIN PROTEIN, PUTATIVE-RELATED"/>
    <property type="match status" value="1"/>
</dbReference>
<name>A0AA39TQA3_9PEZI</name>
<keyword evidence="3" id="KW-1185">Reference proteome</keyword>
<protein>
    <recommendedName>
        <fullName evidence="1">Heterokaryon incompatibility domain-containing protein</fullName>
    </recommendedName>
</protein>
<sequence>MQDDLDEKRDQIKRMAGIYTAAEAVLVVASGTSMDQAVPGVSVDRPERIQGEFLGLRLTQSCFKDPWDILESTTWATRGWTYQEGILPSRNLYIMDQEVWFECGESVIREDPYAPQVEYIKEGSKLARTSVANWLGALHLPDGADSDPRRPWDSYTWHLPRYTTRSLSDDRDIFNAFSGILSPLFEDYGGTTFGIPVSEFDRALLWRNVDHNTLSSLRPGVPSWSWGSMRGHTFIDGLKDWIGTIVRWSQYSESEEAFVERSTHRGQWHHQPGVGSLKNAACMAIAWKHGLVEKPCPRELDHRSVSFDELNQVATERWPSPRDFVREALEKVELDQYASLDVRRADVLCGRAQTAVLKVMLGDSDYSERWASSSSRGTRFFMILDHHGNRIGSIDHIHGPTLESRIGPDSLEGGANAEFMALSVATNALAEGILADDRDRNDSIVLDFSREEKRRQKLGFLDCNGKLSYPYPIVIVMLIWTDEEGYSYRVGIGWVMMTKWAEAKRRFKNIALK</sequence>
<dbReference type="EMBL" id="JAUJDW010000267">
    <property type="protein sequence ID" value="KAK0609182.1"/>
    <property type="molecule type" value="Genomic_DNA"/>
</dbReference>
<reference evidence="2" key="1">
    <citation type="submission" date="2023-06" db="EMBL/GenBank/DDBJ databases">
        <title>Multi-omics analyses reveal the molecular pathogenesis toolkit of Lasiodiplodia hormozganensis, a cross-kingdom pathogen.</title>
        <authorList>
            <person name="Felix C."/>
            <person name="Meneses R."/>
            <person name="Goncalves M.F.M."/>
            <person name="Tilleman L."/>
            <person name="Duarte A.S."/>
            <person name="Jorrin-Novo J.V."/>
            <person name="Van De Peer Y."/>
            <person name="Deforce D."/>
            <person name="Van Nieuwerburgh F."/>
            <person name="Esteves A.C."/>
            <person name="Alves A."/>
        </authorList>
    </citation>
    <scope>NUCLEOTIDE SEQUENCE</scope>
    <source>
        <strain evidence="2">CBS 339.90</strain>
    </source>
</reference>